<feature type="compositionally biased region" description="Acidic residues" evidence="1">
    <location>
        <begin position="296"/>
        <end position="316"/>
    </location>
</feature>
<gene>
    <name evidence="2" type="ORF">G647_07883</name>
</gene>
<dbReference type="GeneID" id="19986376"/>
<dbReference type="AlphaFoldDB" id="V9D4F1"/>
<sequence>MDSFSGIPTRNKNTAPQSDPTEPSTSFTLPIIGVTSNERVPDVSIQETATATASAMEVEAETPPTNAAPAASTSATATTPGTSQLIMTRIVQGQSVTDEYFFLAAECRSMKILFNLLQKHLKSTHPKTWGALKGKLPPDGRPSKFLLQKTRGKGNQKFIQSDWIRPGTYSNWYNNEINHGDRKIPYRKVEIHFSESHLEEYIGPISGLTEEDLEEARERKAVPLVKRPYKRIAYVIEQKRLDGIRDQEIADSMAMGAAATPEPRRYLPTTAKWACSSLAWFSTLKSADYIAVDWEDGDEEDEEDEESKEEEDDEPEVDTREYWDGDAWDDKMEVDEDKGKGKAQRYDNEYDDDDAMEF</sequence>
<feature type="region of interest" description="Disordered" evidence="1">
    <location>
        <begin position="296"/>
        <end position="358"/>
    </location>
</feature>
<dbReference type="RefSeq" id="XP_008730417.1">
    <property type="nucleotide sequence ID" value="XM_008732195.1"/>
</dbReference>
<reference evidence="2 3" key="1">
    <citation type="submission" date="2013-03" db="EMBL/GenBank/DDBJ databases">
        <title>The Genome Sequence of Cladophialophora carrionii CBS 160.54.</title>
        <authorList>
            <consortium name="The Broad Institute Genomics Platform"/>
            <person name="Cuomo C."/>
            <person name="de Hoog S."/>
            <person name="Gorbushina A."/>
            <person name="Walker B."/>
            <person name="Young S.K."/>
            <person name="Zeng Q."/>
            <person name="Gargeya S."/>
            <person name="Fitzgerald M."/>
            <person name="Haas B."/>
            <person name="Abouelleil A."/>
            <person name="Allen A.W."/>
            <person name="Alvarado L."/>
            <person name="Arachchi H.M."/>
            <person name="Berlin A.M."/>
            <person name="Chapman S.B."/>
            <person name="Gainer-Dewar J."/>
            <person name="Goldberg J."/>
            <person name="Griggs A."/>
            <person name="Gujja S."/>
            <person name="Hansen M."/>
            <person name="Howarth C."/>
            <person name="Imamovic A."/>
            <person name="Ireland A."/>
            <person name="Larimer J."/>
            <person name="McCowan C."/>
            <person name="Murphy C."/>
            <person name="Pearson M."/>
            <person name="Poon T.W."/>
            <person name="Priest M."/>
            <person name="Roberts A."/>
            <person name="Saif S."/>
            <person name="Shea T."/>
            <person name="Sisk P."/>
            <person name="Sykes S."/>
            <person name="Wortman J."/>
            <person name="Nusbaum C."/>
            <person name="Birren B."/>
        </authorList>
    </citation>
    <scope>NUCLEOTIDE SEQUENCE [LARGE SCALE GENOMIC DNA]</scope>
    <source>
        <strain evidence="2 3">CBS 160.54</strain>
    </source>
</reference>
<dbReference type="EMBL" id="KB822707">
    <property type="protein sequence ID" value="ETI21536.1"/>
    <property type="molecule type" value="Genomic_DNA"/>
</dbReference>
<protein>
    <submittedName>
        <fullName evidence="2">Uncharacterized protein</fullName>
    </submittedName>
</protein>
<evidence type="ECO:0000313" key="2">
    <source>
        <dbReference type="EMBL" id="ETI21536.1"/>
    </source>
</evidence>
<dbReference type="VEuPathDB" id="FungiDB:G647_07883"/>
<dbReference type="OrthoDB" id="4151222at2759"/>
<evidence type="ECO:0000256" key="1">
    <source>
        <dbReference type="SAM" id="MobiDB-lite"/>
    </source>
</evidence>
<accession>V9D4F1</accession>
<feature type="region of interest" description="Disordered" evidence="1">
    <location>
        <begin position="49"/>
        <end position="79"/>
    </location>
</feature>
<evidence type="ECO:0000313" key="3">
    <source>
        <dbReference type="Proteomes" id="UP000030678"/>
    </source>
</evidence>
<dbReference type="HOGENOM" id="CLU_773873_0_0_1"/>
<feature type="compositionally biased region" description="Acidic residues" evidence="1">
    <location>
        <begin position="349"/>
        <end position="358"/>
    </location>
</feature>
<feature type="compositionally biased region" description="Low complexity" evidence="1">
    <location>
        <begin position="61"/>
        <end position="79"/>
    </location>
</feature>
<proteinExistence type="predicted"/>
<dbReference type="Proteomes" id="UP000030678">
    <property type="component" value="Unassembled WGS sequence"/>
</dbReference>
<name>V9D4F1_9EURO</name>
<organism evidence="2 3">
    <name type="scientific">Cladophialophora carrionii CBS 160.54</name>
    <dbReference type="NCBI Taxonomy" id="1279043"/>
    <lineage>
        <taxon>Eukaryota</taxon>
        <taxon>Fungi</taxon>
        <taxon>Dikarya</taxon>
        <taxon>Ascomycota</taxon>
        <taxon>Pezizomycotina</taxon>
        <taxon>Eurotiomycetes</taxon>
        <taxon>Chaetothyriomycetidae</taxon>
        <taxon>Chaetothyriales</taxon>
        <taxon>Herpotrichiellaceae</taxon>
        <taxon>Cladophialophora</taxon>
    </lineage>
</organism>
<feature type="compositionally biased region" description="Basic and acidic residues" evidence="1">
    <location>
        <begin position="317"/>
        <end position="348"/>
    </location>
</feature>
<feature type="region of interest" description="Disordered" evidence="1">
    <location>
        <begin position="1"/>
        <end position="28"/>
    </location>
</feature>